<name>A0A2P7S1J0_9HYPH</name>
<dbReference type="RefSeq" id="WP_106774172.1">
    <property type="nucleotide sequence ID" value="NZ_PXYK01000022.1"/>
</dbReference>
<dbReference type="OrthoDB" id="7348097at2"/>
<gene>
    <name evidence="1" type="ORF">C7I84_20975</name>
</gene>
<evidence type="ECO:0008006" key="3">
    <source>
        <dbReference type="Google" id="ProtNLM"/>
    </source>
</evidence>
<keyword evidence="2" id="KW-1185">Reference proteome</keyword>
<accession>A0A2P7S1J0</accession>
<protein>
    <recommendedName>
        <fullName evidence="3">S-adenosyl-L-methionine methyltransferase</fullName>
    </recommendedName>
</protein>
<dbReference type="EMBL" id="PXYK01000022">
    <property type="protein sequence ID" value="PSJ56344.1"/>
    <property type="molecule type" value="Genomic_DNA"/>
</dbReference>
<proteinExistence type="predicted"/>
<dbReference type="AlphaFoldDB" id="A0A2P7S1J0"/>
<dbReference type="Proteomes" id="UP000241229">
    <property type="component" value="Unassembled WGS sequence"/>
</dbReference>
<evidence type="ECO:0000313" key="2">
    <source>
        <dbReference type="Proteomes" id="UP000241229"/>
    </source>
</evidence>
<dbReference type="InterPro" id="IPR029063">
    <property type="entry name" value="SAM-dependent_MTases_sf"/>
</dbReference>
<evidence type="ECO:0000313" key="1">
    <source>
        <dbReference type="EMBL" id="PSJ56344.1"/>
    </source>
</evidence>
<dbReference type="InterPro" id="IPR025690">
    <property type="entry name" value="Methyltransf_put"/>
</dbReference>
<dbReference type="Gene3D" id="3.40.50.150">
    <property type="entry name" value="Vaccinia Virus protein VP39"/>
    <property type="match status" value="1"/>
</dbReference>
<dbReference type="Pfam" id="PF12692">
    <property type="entry name" value="Methyltransf_17"/>
    <property type="match status" value="1"/>
</dbReference>
<comment type="caution">
    <text evidence="1">The sequence shown here is derived from an EMBL/GenBank/DDBJ whole genome shotgun (WGS) entry which is preliminary data.</text>
</comment>
<dbReference type="SUPFAM" id="SSF53335">
    <property type="entry name" value="S-adenosyl-L-methionine-dependent methyltransferases"/>
    <property type="match status" value="1"/>
</dbReference>
<organism evidence="1 2">
    <name type="scientific">Kumtagia ephedrae</name>
    <dbReference type="NCBI Taxonomy" id="2116701"/>
    <lineage>
        <taxon>Bacteria</taxon>
        <taxon>Pseudomonadati</taxon>
        <taxon>Pseudomonadota</taxon>
        <taxon>Alphaproteobacteria</taxon>
        <taxon>Hyphomicrobiales</taxon>
        <taxon>Phyllobacteriaceae</taxon>
        <taxon>Kumtagia</taxon>
    </lineage>
</organism>
<reference evidence="1 2" key="1">
    <citation type="submission" date="2018-03" db="EMBL/GenBank/DDBJ databases">
        <title>The draft genome of Mesorhizobium sp. 6GN-30.</title>
        <authorList>
            <person name="Liu L."/>
            <person name="Li L."/>
            <person name="Wang T."/>
            <person name="Zhang X."/>
            <person name="Liang L."/>
        </authorList>
    </citation>
    <scope>NUCLEOTIDE SEQUENCE [LARGE SCALE GENOMIC DNA]</scope>
    <source>
        <strain evidence="1 2">6GN30</strain>
    </source>
</reference>
<sequence length="160" mass="17359">MSRLDSFIRRMTAQRTLLDAACAEAASLDGPILEIGLGNGRTFDHLREHLPGRRIIAFDRVLAAHLSCVPAEDDLVLGEIRVTAPRFAGIGAALAHVDIGTGNDALDRQTLEWLPDLTASLVQRGGIVVSGLPLDHPALAALPLPDSVPAERYYMYRRRS</sequence>